<feature type="non-terminal residue" evidence="2">
    <location>
        <position position="150"/>
    </location>
</feature>
<keyword evidence="1" id="KW-0472">Membrane</keyword>
<gene>
    <name evidence="2" type="ORF">BU112_14770</name>
</gene>
<keyword evidence="1" id="KW-0812">Transmembrane</keyword>
<evidence type="ECO:0000313" key="2">
    <source>
        <dbReference type="EMBL" id="RIM95225.1"/>
    </source>
</evidence>
<feature type="transmembrane region" description="Helical" evidence="1">
    <location>
        <begin position="54"/>
        <end position="71"/>
    </location>
</feature>
<comment type="caution">
    <text evidence="2">The sequence shown here is derived from an EMBL/GenBank/DDBJ whole genome shotgun (WGS) entry which is preliminary data.</text>
</comment>
<keyword evidence="1" id="KW-1133">Transmembrane helix</keyword>
<feature type="non-terminal residue" evidence="2">
    <location>
        <position position="1"/>
    </location>
</feature>
<dbReference type="EMBL" id="QXUF01000247">
    <property type="protein sequence ID" value="RIM95225.1"/>
    <property type="molecule type" value="Genomic_DNA"/>
</dbReference>
<organism evidence="2 3">
    <name type="scientific">Staphylococcus shinii</name>
    <dbReference type="NCBI Taxonomy" id="2912228"/>
    <lineage>
        <taxon>Bacteria</taxon>
        <taxon>Bacillati</taxon>
        <taxon>Bacillota</taxon>
        <taxon>Bacilli</taxon>
        <taxon>Bacillales</taxon>
        <taxon>Staphylococcaceae</taxon>
        <taxon>Staphylococcus</taxon>
    </lineage>
</organism>
<proteinExistence type="predicted"/>
<accession>A0A418IBL3</accession>
<feature type="transmembrane region" description="Helical" evidence="1">
    <location>
        <begin position="6"/>
        <end position="23"/>
    </location>
</feature>
<evidence type="ECO:0000313" key="3">
    <source>
        <dbReference type="Proteomes" id="UP000286317"/>
    </source>
</evidence>
<feature type="transmembrane region" description="Helical" evidence="1">
    <location>
        <begin position="83"/>
        <end position="102"/>
    </location>
</feature>
<sequence length="150" mass="17711">YYIIVSIHTCACLLLLLNVIGVYKLSKRAILFAIISVLFIFIATAYTYASFILLSWLTVIFVLLLVFYKRARVIKRPFRYSKLLLSIITGAIILYINHLVIKSTFYSLDIYHIEMLTSILRYYFWITILLVAIIVGVIVWWFEYRYRSSN</sequence>
<dbReference type="AlphaFoldDB" id="A0A418IBL3"/>
<reference evidence="2 3" key="1">
    <citation type="journal article" date="2016" name="Front. Microbiol.">
        <title>Comprehensive Phylogenetic Analysis of Bovine Non-aureus Staphylococci Species Based on Whole-Genome Sequencing.</title>
        <authorList>
            <person name="Naushad S."/>
            <person name="Barkema H.W."/>
            <person name="Luby C."/>
            <person name="Condas L.A."/>
            <person name="Nobrega D.B."/>
            <person name="Carson D.A."/>
            <person name="De Buck J."/>
        </authorList>
    </citation>
    <scope>NUCLEOTIDE SEQUENCE [LARGE SCALE GENOMIC DNA]</scope>
    <source>
        <strain evidence="2 3">SNUC 4554</strain>
    </source>
</reference>
<protein>
    <submittedName>
        <fullName evidence="2">Phosphatidylglycerol lysyltransferase</fullName>
    </submittedName>
</protein>
<feature type="transmembrane region" description="Helical" evidence="1">
    <location>
        <begin position="122"/>
        <end position="142"/>
    </location>
</feature>
<keyword evidence="3" id="KW-1185">Reference proteome</keyword>
<dbReference type="Proteomes" id="UP000286317">
    <property type="component" value="Unassembled WGS sequence"/>
</dbReference>
<name>A0A418IBL3_9STAP</name>
<feature type="transmembrane region" description="Helical" evidence="1">
    <location>
        <begin position="30"/>
        <end position="48"/>
    </location>
</feature>
<evidence type="ECO:0000256" key="1">
    <source>
        <dbReference type="SAM" id="Phobius"/>
    </source>
</evidence>